<gene>
    <name evidence="3" type="ORF">V6N11_056264</name>
</gene>
<feature type="region of interest" description="Disordered" evidence="1">
    <location>
        <begin position="368"/>
        <end position="393"/>
    </location>
</feature>
<dbReference type="PANTHER" id="PTHR47723:SF19">
    <property type="entry name" value="POLYNUCLEOTIDYL TRANSFERASE, RIBONUCLEASE H-LIKE SUPERFAMILY PROTEIN"/>
    <property type="match status" value="1"/>
</dbReference>
<dbReference type="EMBL" id="JBBPBN010000009">
    <property type="protein sequence ID" value="KAK9031979.1"/>
    <property type="molecule type" value="Genomic_DNA"/>
</dbReference>
<evidence type="ECO:0000259" key="2">
    <source>
        <dbReference type="Pfam" id="PF13966"/>
    </source>
</evidence>
<evidence type="ECO:0000313" key="4">
    <source>
        <dbReference type="Proteomes" id="UP001396334"/>
    </source>
</evidence>
<proteinExistence type="predicted"/>
<dbReference type="PANTHER" id="PTHR47723">
    <property type="entry name" value="OS05G0353850 PROTEIN"/>
    <property type="match status" value="1"/>
</dbReference>
<feature type="region of interest" description="Disordered" evidence="1">
    <location>
        <begin position="458"/>
        <end position="496"/>
    </location>
</feature>
<organism evidence="3 4">
    <name type="scientific">Hibiscus sabdariffa</name>
    <name type="common">roselle</name>
    <dbReference type="NCBI Taxonomy" id="183260"/>
    <lineage>
        <taxon>Eukaryota</taxon>
        <taxon>Viridiplantae</taxon>
        <taxon>Streptophyta</taxon>
        <taxon>Embryophyta</taxon>
        <taxon>Tracheophyta</taxon>
        <taxon>Spermatophyta</taxon>
        <taxon>Magnoliopsida</taxon>
        <taxon>eudicotyledons</taxon>
        <taxon>Gunneridae</taxon>
        <taxon>Pentapetalae</taxon>
        <taxon>rosids</taxon>
        <taxon>malvids</taxon>
        <taxon>Malvales</taxon>
        <taxon>Malvaceae</taxon>
        <taxon>Malvoideae</taxon>
        <taxon>Hibiscus</taxon>
    </lineage>
</organism>
<comment type="caution">
    <text evidence="3">The sequence shown here is derived from an EMBL/GenBank/DDBJ whole genome shotgun (WGS) entry which is preliminary data.</text>
</comment>
<dbReference type="InterPro" id="IPR026960">
    <property type="entry name" value="RVT-Znf"/>
</dbReference>
<evidence type="ECO:0000256" key="1">
    <source>
        <dbReference type="SAM" id="MobiDB-lite"/>
    </source>
</evidence>
<feature type="domain" description="Reverse transcriptase zinc-binding" evidence="2">
    <location>
        <begin position="543"/>
        <end position="597"/>
    </location>
</feature>
<accession>A0ABR2T3J7</accession>
<sequence length="844" mass="90457">MGRGPHPFRSALWFLHRRCPLQIGALVSLVFQARNFVPYGCSWPPSVLLPVLRSLVPPHRGRCYSSSQHLFSFLPFPFQSCSFLVPLDSVLRDNPDSVSFCLWQGSRMLRQTAARGIIGACGGFRPPPGFKERYSVVLPNSGISVLHGSLCPITRFLNPGDFLFWTGPIWNSLRTWALLSFQIWALIGLWGLRSALLSWVSPYWALISPGSLGDLYKPPGSLLGSGLQTGLWPPPATFLFGRPWCSGPITHFILLCVSSMGSPHRQLPALYAGHGPFVCRQAAKLDRPFWAWNFYIWIGAPHQFSVPFIEPVHLHGNVHATVPLPSSATSLFICYLMDPELLSAMENLQFTEEEYATVVSETTATATDEVNDPGAAAHPIDSNLPPAPPEQPAPPLPIFSAPADISSTTNTGTGLATKVASNDIAAAAARGQSDTDDTAAVHSLKQPVVDALPRQQTVSAPLPKASAAPLATENTNRPERTDCPPPALSTGVGRGPKRTIQGRVFRAKYFRSGSLLDDGLPDHASYAWKGLPSPLWKALKSLPTLPKVRIFAWRLAHDCLPTGSWVAAAGLDSGLCPFCSTTVETSLHAFRDCPSAAKALHLGGFPISVADSRADSIFVTAASLLHGDFLTANDNGKHPRSRPILSSPTWSPPPSGSIAISVDGAYIQPHGAGIGVVARDSAGRVLGGFAQHSIAPGSSASAEAAAVLVGLHFAFSDPWFISSICHWFCTAFLTVAGPEPVLFPWVVVFCASIETGSFMLLSPRLGIFGRRSSTVQGPGSFPSLIFVGSRLIEIGAQQFSGLLFLAGVEWLFSFLVARGGSFLDGPLVALLDGTRPSVVPLDFP</sequence>
<name>A0ABR2T3J7_9ROSI</name>
<dbReference type="InterPro" id="IPR053151">
    <property type="entry name" value="RNase_H-like"/>
</dbReference>
<dbReference type="Pfam" id="PF13966">
    <property type="entry name" value="zf-RVT"/>
    <property type="match status" value="1"/>
</dbReference>
<feature type="compositionally biased region" description="Low complexity" evidence="1">
    <location>
        <begin position="459"/>
        <end position="471"/>
    </location>
</feature>
<protein>
    <recommendedName>
        <fullName evidence="2">Reverse transcriptase zinc-binding domain-containing protein</fullName>
    </recommendedName>
</protein>
<dbReference type="Proteomes" id="UP001396334">
    <property type="component" value="Unassembled WGS sequence"/>
</dbReference>
<evidence type="ECO:0000313" key="3">
    <source>
        <dbReference type="EMBL" id="KAK9031979.1"/>
    </source>
</evidence>
<reference evidence="3 4" key="1">
    <citation type="journal article" date="2024" name="G3 (Bethesda)">
        <title>Genome assembly of Hibiscus sabdariffa L. provides insights into metabolisms of medicinal natural products.</title>
        <authorList>
            <person name="Kim T."/>
        </authorList>
    </citation>
    <scope>NUCLEOTIDE SEQUENCE [LARGE SCALE GENOMIC DNA]</scope>
    <source>
        <strain evidence="3">TK-2024</strain>
        <tissue evidence="3">Old leaves</tissue>
    </source>
</reference>
<keyword evidence="4" id="KW-1185">Reference proteome</keyword>